<dbReference type="InterPro" id="IPR050767">
    <property type="entry name" value="Sel1_AlgK"/>
</dbReference>
<name>A0A1I5HPU9_9HYPH</name>
<dbReference type="InterPro" id="IPR006597">
    <property type="entry name" value="Sel1-like"/>
</dbReference>
<evidence type="ECO:0000313" key="2">
    <source>
        <dbReference type="EMBL" id="SFO50338.1"/>
    </source>
</evidence>
<evidence type="ECO:0000313" key="3">
    <source>
        <dbReference type="Proteomes" id="UP000199236"/>
    </source>
</evidence>
<dbReference type="SMART" id="SM00671">
    <property type="entry name" value="SEL1"/>
    <property type="match status" value="6"/>
</dbReference>
<dbReference type="EMBL" id="FOVR01000007">
    <property type="protein sequence ID" value="SFO50338.1"/>
    <property type="molecule type" value="Genomic_DNA"/>
</dbReference>
<feature type="signal peptide" evidence="1">
    <location>
        <begin position="1"/>
        <end position="43"/>
    </location>
</feature>
<evidence type="ECO:0008006" key="4">
    <source>
        <dbReference type="Google" id="ProtNLM"/>
    </source>
</evidence>
<sequence>MVMLSKLNAAPSASRLTIRAFSRKCLNASLASALTLCMTPAWASDPSPELFSPAAAGEQLTTPIGAAPKDGSKVPYVFDGSASITDPSNPFDVPRFVLKKTSAYSAYQRGFYLTAFALATKLAGMDDMHAQTLLGELYLKGTGVEQDLKEAANWFELAADRGDREAQFNIGLLYAQGQGVEKNLDKALTYFRKAAEQNQKNAQFNLGLLYLRGQLVERDITKAMDLLTKAAQQGVAAAQYTLANLYQSDFFPAPNLDQAAYWMQRAAQGGFLDAQLEFGLMLFQGKGVRQDFSAARAWLKQAADAGSILAQNRLARILARGYGQPADPIDAAKYYLLSKRAGKSDDWLEKFFQELPDKEKQLAINALKTHTLW</sequence>
<dbReference type="AlphaFoldDB" id="A0A1I5HPU9"/>
<dbReference type="Pfam" id="PF08238">
    <property type="entry name" value="Sel1"/>
    <property type="match status" value="6"/>
</dbReference>
<dbReference type="STRING" id="655353.SAMN04488056_10758"/>
<evidence type="ECO:0000256" key="1">
    <source>
        <dbReference type="SAM" id="SignalP"/>
    </source>
</evidence>
<proteinExistence type="predicted"/>
<organism evidence="2 3">
    <name type="scientific">Cohaesibacter marisflavi</name>
    <dbReference type="NCBI Taxonomy" id="655353"/>
    <lineage>
        <taxon>Bacteria</taxon>
        <taxon>Pseudomonadati</taxon>
        <taxon>Pseudomonadota</taxon>
        <taxon>Alphaproteobacteria</taxon>
        <taxon>Hyphomicrobiales</taxon>
        <taxon>Cohaesibacteraceae</taxon>
    </lineage>
</organism>
<dbReference type="Gene3D" id="1.25.40.10">
    <property type="entry name" value="Tetratricopeptide repeat domain"/>
    <property type="match status" value="2"/>
</dbReference>
<dbReference type="Proteomes" id="UP000199236">
    <property type="component" value="Unassembled WGS sequence"/>
</dbReference>
<dbReference type="PANTHER" id="PTHR11102:SF160">
    <property type="entry name" value="ERAD-ASSOCIATED E3 UBIQUITIN-PROTEIN LIGASE COMPONENT HRD3"/>
    <property type="match status" value="1"/>
</dbReference>
<accession>A0A1I5HPU9</accession>
<dbReference type="PANTHER" id="PTHR11102">
    <property type="entry name" value="SEL-1-LIKE PROTEIN"/>
    <property type="match status" value="1"/>
</dbReference>
<keyword evidence="3" id="KW-1185">Reference proteome</keyword>
<dbReference type="SUPFAM" id="SSF81901">
    <property type="entry name" value="HCP-like"/>
    <property type="match status" value="1"/>
</dbReference>
<reference evidence="2 3" key="1">
    <citation type="submission" date="2016-10" db="EMBL/GenBank/DDBJ databases">
        <authorList>
            <person name="de Groot N.N."/>
        </authorList>
    </citation>
    <scope>NUCLEOTIDE SEQUENCE [LARGE SCALE GENOMIC DNA]</scope>
    <source>
        <strain evidence="2 3">CGMCC 1.9157</strain>
    </source>
</reference>
<feature type="chain" id="PRO_5011641999" description="TPR repeat" evidence="1">
    <location>
        <begin position="44"/>
        <end position="373"/>
    </location>
</feature>
<gene>
    <name evidence="2" type="ORF">SAMN04488056_10758</name>
</gene>
<dbReference type="InterPro" id="IPR011990">
    <property type="entry name" value="TPR-like_helical_dom_sf"/>
</dbReference>
<keyword evidence="1" id="KW-0732">Signal</keyword>
<protein>
    <recommendedName>
        <fullName evidence="4">TPR repeat</fullName>
    </recommendedName>
</protein>